<proteinExistence type="predicted"/>
<feature type="transmembrane region" description="Helical" evidence="8">
    <location>
        <begin position="200"/>
        <end position="221"/>
    </location>
</feature>
<evidence type="ECO:0000313" key="10">
    <source>
        <dbReference type="EMBL" id="MCW3473718.1"/>
    </source>
</evidence>
<evidence type="ECO:0000256" key="8">
    <source>
        <dbReference type="SAM" id="Phobius"/>
    </source>
</evidence>
<reference evidence="10" key="1">
    <citation type="submission" date="2022-09" db="EMBL/GenBank/DDBJ databases">
        <title>Rhodovastum sp. nov. RN2-1 isolated from soil in Seongnam, South Korea.</title>
        <authorList>
            <person name="Le N.T."/>
        </authorList>
    </citation>
    <scope>NUCLEOTIDE SEQUENCE</scope>
    <source>
        <strain evidence="10">RN2-1</strain>
    </source>
</reference>
<evidence type="ECO:0000256" key="4">
    <source>
        <dbReference type="ARBA" id="ARBA00022989"/>
    </source>
</evidence>
<evidence type="ECO:0000256" key="5">
    <source>
        <dbReference type="ARBA" id="ARBA00023002"/>
    </source>
</evidence>
<dbReference type="InterPro" id="IPR052175">
    <property type="entry name" value="ComplexI-like_HydComp"/>
</dbReference>
<dbReference type="RefSeq" id="WP_264712289.1">
    <property type="nucleotide sequence ID" value="NZ_JAPDNT010000001.1"/>
</dbReference>
<feature type="transmembrane region" description="Helical" evidence="8">
    <location>
        <begin position="106"/>
        <end position="122"/>
    </location>
</feature>
<feature type="transmembrane region" description="Helical" evidence="8">
    <location>
        <begin position="65"/>
        <end position="85"/>
    </location>
</feature>
<dbReference type="EMBL" id="JAPDNT010000001">
    <property type="protein sequence ID" value="MCW3473718.1"/>
    <property type="molecule type" value="Genomic_DNA"/>
</dbReference>
<sequence length="484" mass="50128">MILELLSPAGMVVLAPLLAAAVLAAVPRRDIAAWINIAAAAAAAFALACRLPWEMGAGTLLLVDPLAAHMAILTSFVGMTTAWFSRDYVAVEEAAGRLDARGLRQYHALFQAFLGFMLLALLSNNLGVTWVAIEAATIAAVLVVGLPRTEEAVEAAWKFFILCGVGIALALFGTIVLYLAALPALGPGLPAMSWSALAPAAAQCRGTLLNLAFVFLLLGYGTKAGLAPLHAWMPDAHAEGPTPVSAVLSGSILNVALFVILRLRSLLAENADAIAPGPPIMVLGLLSVLLAAFSLWRRRDVKRFFAFSTIEQSGVAAFAFGLGGASAIFAGLLHLTLHTLTKAAIFQCVGRACQLKGGQKFVDIGGLIASHRLLGLTLAAGIVAVAGLPPFGLFTSEFLVVVETVRRLPVLIVPLGIGLVVGAWALAARLIALCLGPPTPDRGPAPSAAALAPAWLHLAVVLVLGLMMPASIVAWFAAIAGAVR</sequence>
<feature type="transmembrane region" description="Helical" evidence="8">
    <location>
        <begin position="242"/>
        <end position="261"/>
    </location>
</feature>
<keyword evidence="5" id="KW-0560">Oxidoreductase</keyword>
<dbReference type="GO" id="GO:0016491">
    <property type="term" value="F:oxidoreductase activity"/>
    <property type="evidence" value="ECO:0007669"/>
    <property type="project" value="UniProtKB-KW"/>
</dbReference>
<keyword evidence="4 8" id="KW-1133">Transmembrane helix</keyword>
<feature type="domain" description="NADH:quinone oxidoreductase/Mrp antiporter transmembrane" evidence="9">
    <location>
        <begin position="123"/>
        <end position="415"/>
    </location>
</feature>
<feature type="transmembrane region" description="Helical" evidence="8">
    <location>
        <begin position="452"/>
        <end position="483"/>
    </location>
</feature>
<accession>A0AA42CCP4</accession>
<keyword evidence="3 7" id="KW-0812">Transmembrane</keyword>
<dbReference type="PANTHER" id="PTHR42682:SF5">
    <property type="entry name" value="HYDROGENASE-4 COMPONENT F"/>
    <property type="match status" value="1"/>
</dbReference>
<feature type="transmembrane region" description="Helical" evidence="8">
    <location>
        <begin position="317"/>
        <end position="337"/>
    </location>
</feature>
<keyword evidence="6 8" id="KW-0472">Membrane</keyword>
<reference evidence="10" key="2">
    <citation type="submission" date="2022-10" db="EMBL/GenBank/DDBJ databases">
        <authorList>
            <person name="Trinh H.N."/>
        </authorList>
    </citation>
    <scope>NUCLEOTIDE SEQUENCE</scope>
    <source>
        <strain evidence="10">RN2-1</strain>
    </source>
</reference>
<feature type="transmembrane region" description="Helical" evidence="8">
    <location>
        <begin position="373"/>
        <end position="396"/>
    </location>
</feature>
<evidence type="ECO:0000313" key="11">
    <source>
        <dbReference type="Proteomes" id="UP001165679"/>
    </source>
</evidence>
<comment type="caution">
    <text evidence="10">The sequence shown here is derived from an EMBL/GenBank/DDBJ whole genome shotgun (WGS) entry which is preliminary data.</text>
</comment>
<dbReference type="PRINTS" id="PR01434">
    <property type="entry name" value="NADHDHGNASE5"/>
</dbReference>
<feature type="transmembrane region" description="Helical" evidence="8">
    <location>
        <begin position="33"/>
        <end position="53"/>
    </location>
</feature>
<dbReference type="PANTHER" id="PTHR42682">
    <property type="entry name" value="HYDROGENASE-4 COMPONENT F"/>
    <property type="match status" value="1"/>
</dbReference>
<evidence type="ECO:0000259" key="9">
    <source>
        <dbReference type="Pfam" id="PF00361"/>
    </source>
</evidence>
<feature type="transmembrane region" description="Helical" evidence="8">
    <location>
        <begin position="6"/>
        <end position="26"/>
    </location>
</feature>
<evidence type="ECO:0000256" key="6">
    <source>
        <dbReference type="ARBA" id="ARBA00023136"/>
    </source>
</evidence>
<feature type="transmembrane region" description="Helical" evidence="8">
    <location>
        <begin position="159"/>
        <end position="180"/>
    </location>
</feature>
<evidence type="ECO:0000256" key="3">
    <source>
        <dbReference type="ARBA" id="ARBA00022692"/>
    </source>
</evidence>
<feature type="transmembrane region" description="Helical" evidence="8">
    <location>
        <begin position="408"/>
        <end position="432"/>
    </location>
</feature>
<dbReference type="NCBIfam" id="NF005043">
    <property type="entry name" value="PRK06458.1-3"/>
    <property type="match status" value="1"/>
</dbReference>
<dbReference type="Pfam" id="PF00361">
    <property type="entry name" value="Proton_antipo_M"/>
    <property type="match status" value="1"/>
</dbReference>
<protein>
    <submittedName>
        <fullName evidence="10">Hydrogenase 4 subunit F</fullName>
    </submittedName>
</protein>
<dbReference type="GO" id="GO:0005886">
    <property type="term" value="C:plasma membrane"/>
    <property type="evidence" value="ECO:0007669"/>
    <property type="project" value="UniProtKB-SubCell"/>
</dbReference>
<dbReference type="AlphaFoldDB" id="A0AA42CCP4"/>
<feature type="transmembrane region" description="Helical" evidence="8">
    <location>
        <begin position="128"/>
        <end position="147"/>
    </location>
</feature>
<keyword evidence="2" id="KW-1003">Cell membrane</keyword>
<name>A0AA42CCP4_9PROT</name>
<feature type="transmembrane region" description="Helical" evidence="8">
    <location>
        <begin position="273"/>
        <end position="296"/>
    </location>
</feature>
<organism evidence="10 11">
    <name type="scientific">Limobrevibacterium gyesilva</name>
    <dbReference type="NCBI Taxonomy" id="2991712"/>
    <lineage>
        <taxon>Bacteria</taxon>
        <taxon>Pseudomonadati</taxon>
        <taxon>Pseudomonadota</taxon>
        <taxon>Alphaproteobacteria</taxon>
        <taxon>Acetobacterales</taxon>
        <taxon>Acetobacteraceae</taxon>
        <taxon>Limobrevibacterium</taxon>
    </lineage>
</organism>
<keyword evidence="11" id="KW-1185">Reference proteome</keyword>
<gene>
    <name evidence="10" type="ORF">OL599_03940</name>
</gene>
<comment type="subcellular location">
    <subcellularLocation>
        <location evidence="1">Cell membrane</location>
        <topology evidence="1">Multi-pass membrane protein</topology>
    </subcellularLocation>
    <subcellularLocation>
        <location evidence="7">Membrane</location>
        <topology evidence="7">Multi-pass membrane protein</topology>
    </subcellularLocation>
</comment>
<dbReference type="Proteomes" id="UP001165679">
    <property type="component" value="Unassembled WGS sequence"/>
</dbReference>
<evidence type="ECO:0000256" key="7">
    <source>
        <dbReference type="RuleBase" id="RU000320"/>
    </source>
</evidence>
<dbReference type="InterPro" id="IPR001750">
    <property type="entry name" value="ND/Mrp_TM"/>
</dbReference>
<evidence type="ECO:0000256" key="2">
    <source>
        <dbReference type="ARBA" id="ARBA00022475"/>
    </source>
</evidence>
<evidence type="ECO:0000256" key="1">
    <source>
        <dbReference type="ARBA" id="ARBA00004651"/>
    </source>
</evidence>